<dbReference type="EMBL" id="OC925300">
    <property type="protein sequence ID" value="CAD7656055.1"/>
    <property type="molecule type" value="Genomic_DNA"/>
</dbReference>
<dbReference type="Proteomes" id="UP000728032">
    <property type="component" value="Unassembled WGS sequence"/>
</dbReference>
<sequence length="158" mass="17859">MTDDDNDMRVKINLNSFLGDSFRAAARVIIRGEVPTARPKLLLVISRDNMRLKTFAKNCCFMSKYSSDCLCQKMYRQEVAAMSDTLNFSSVPDLLLSNSAQNILILSYFPLMRSPNRSVRVRFSIAYASPACNIMICPIDAIFLNRALDIMIGSNNVW</sequence>
<dbReference type="EMBL" id="CAJPVJ010010475">
    <property type="protein sequence ID" value="CAG2173242.1"/>
    <property type="molecule type" value="Genomic_DNA"/>
</dbReference>
<proteinExistence type="predicted"/>
<organism evidence="1">
    <name type="scientific">Oppiella nova</name>
    <dbReference type="NCBI Taxonomy" id="334625"/>
    <lineage>
        <taxon>Eukaryota</taxon>
        <taxon>Metazoa</taxon>
        <taxon>Ecdysozoa</taxon>
        <taxon>Arthropoda</taxon>
        <taxon>Chelicerata</taxon>
        <taxon>Arachnida</taxon>
        <taxon>Acari</taxon>
        <taxon>Acariformes</taxon>
        <taxon>Sarcoptiformes</taxon>
        <taxon>Oribatida</taxon>
        <taxon>Brachypylina</taxon>
        <taxon>Oppioidea</taxon>
        <taxon>Oppiidae</taxon>
        <taxon>Oppiella</taxon>
    </lineage>
</organism>
<evidence type="ECO:0000313" key="1">
    <source>
        <dbReference type="EMBL" id="CAD7656055.1"/>
    </source>
</evidence>
<name>A0A7R9MBI4_9ACAR</name>
<keyword evidence="2" id="KW-1185">Reference proteome</keyword>
<dbReference type="AlphaFoldDB" id="A0A7R9MBI4"/>
<reference evidence="1" key="1">
    <citation type="submission" date="2020-11" db="EMBL/GenBank/DDBJ databases">
        <authorList>
            <person name="Tran Van P."/>
        </authorList>
    </citation>
    <scope>NUCLEOTIDE SEQUENCE</scope>
</reference>
<protein>
    <submittedName>
        <fullName evidence="1">Uncharacterized protein</fullName>
    </submittedName>
</protein>
<evidence type="ECO:0000313" key="2">
    <source>
        <dbReference type="Proteomes" id="UP000728032"/>
    </source>
</evidence>
<gene>
    <name evidence="1" type="ORF">ONB1V03_LOCUS12695</name>
</gene>
<accession>A0A7R9MBI4</accession>